<dbReference type="PANTHER" id="PTHR30487:SF0">
    <property type="entry name" value="PREPILIN LEADER PEPTIDASE_N-METHYLTRANSFERASE-RELATED"/>
    <property type="match status" value="1"/>
</dbReference>
<evidence type="ECO:0000256" key="1">
    <source>
        <dbReference type="ARBA" id="ARBA00004429"/>
    </source>
</evidence>
<dbReference type="PRINTS" id="PR00864">
    <property type="entry name" value="PREPILNPTASE"/>
</dbReference>
<proteinExistence type="inferred from homology"/>
<keyword evidence="3" id="KW-1003">Cell membrane</keyword>
<dbReference type="Pfam" id="PF01478">
    <property type="entry name" value="Peptidase_A24"/>
    <property type="match status" value="1"/>
</dbReference>
<dbReference type="InterPro" id="IPR050882">
    <property type="entry name" value="Prepilin_peptidase/N-MTase"/>
</dbReference>
<keyword evidence="6 10" id="KW-1133">Transmembrane helix</keyword>
<dbReference type="EMBL" id="CP002364">
    <property type="protein sequence ID" value="ADW16478.1"/>
    <property type="molecule type" value="Genomic_DNA"/>
</dbReference>
<organism evidence="13 14">
    <name type="scientific">Desulfobulbus propionicus (strain ATCC 33891 / DSM 2032 / VKM B-1956 / 1pr3)</name>
    <dbReference type="NCBI Taxonomy" id="577650"/>
    <lineage>
        <taxon>Bacteria</taxon>
        <taxon>Pseudomonadati</taxon>
        <taxon>Thermodesulfobacteriota</taxon>
        <taxon>Desulfobulbia</taxon>
        <taxon>Desulfobulbales</taxon>
        <taxon>Desulfobulbaceae</taxon>
        <taxon>Desulfobulbus</taxon>
    </lineage>
</organism>
<sequence>MEASLTVFAALIGAVVGSFLNVVILRLPEEGASIVFPGSHCPYCQQPLTWWENIPLVSFLLLGGKCKTCKVPISWQYPLVEAAMAALTALLFWRFGLSAELLVYFVFSAALLVIIFIDIHHQIIPDRISLPGIVIGFAGSLVIDQITWQQSALGILFGGGILYAVAWGYMALTKREGMGGGDIKLLAMIGAFLGWQSLLYVIFSSSVAGCVVGGIAMVKQGRGGQTRIPFGPFLAIAALSYLFFQEQIVGIWRWYLHSAF</sequence>
<keyword evidence="14" id="KW-1185">Reference proteome</keyword>
<evidence type="ECO:0000256" key="7">
    <source>
        <dbReference type="ARBA" id="ARBA00023136"/>
    </source>
</evidence>
<dbReference type="GO" id="GO:0005886">
    <property type="term" value="C:plasma membrane"/>
    <property type="evidence" value="ECO:0007669"/>
    <property type="project" value="UniProtKB-SubCell"/>
</dbReference>
<evidence type="ECO:0000256" key="5">
    <source>
        <dbReference type="ARBA" id="ARBA00022692"/>
    </source>
</evidence>
<comment type="similarity">
    <text evidence="2 8">Belongs to the peptidase A24 family.</text>
</comment>
<comment type="function">
    <text evidence="9">Plays an essential role in type IV pili and type II pseudopili formation by proteolytically removing the leader sequence from substrate proteins and subsequently monomethylating the alpha-amino group of the newly exposed N-terminal phenylalanine.</text>
</comment>
<feature type="transmembrane region" description="Helical" evidence="10">
    <location>
        <begin position="101"/>
        <end position="119"/>
    </location>
</feature>
<protein>
    <recommendedName>
        <fullName evidence="9">Prepilin leader peptidase/N-methyltransferase</fullName>
        <ecNumber evidence="9">2.1.1.-</ecNumber>
        <ecNumber evidence="9">3.4.23.43</ecNumber>
    </recommendedName>
</protein>
<gene>
    <name evidence="13" type="ordered locus">Despr_0294</name>
</gene>
<evidence type="ECO:0000256" key="2">
    <source>
        <dbReference type="ARBA" id="ARBA00005801"/>
    </source>
</evidence>
<keyword evidence="9" id="KW-0808">Transferase</keyword>
<feature type="transmembrane region" description="Helical" evidence="10">
    <location>
        <begin position="185"/>
        <end position="216"/>
    </location>
</feature>
<name>A0A7U3YJN1_DESPD</name>
<evidence type="ECO:0000256" key="4">
    <source>
        <dbReference type="ARBA" id="ARBA00022519"/>
    </source>
</evidence>
<feature type="transmembrane region" description="Helical" evidence="10">
    <location>
        <begin position="6"/>
        <end position="25"/>
    </location>
</feature>
<dbReference type="RefSeq" id="WP_015723026.1">
    <property type="nucleotide sequence ID" value="NC_014972.1"/>
</dbReference>
<evidence type="ECO:0000259" key="11">
    <source>
        <dbReference type="Pfam" id="PF01478"/>
    </source>
</evidence>
<feature type="domain" description="Prepilin peptidase A24 N-terminal" evidence="12">
    <location>
        <begin position="11"/>
        <end position="95"/>
    </location>
</feature>
<comment type="subcellular location">
    <subcellularLocation>
        <location evidence="1">Cell inner membrane</location>
        <topology evidence="1">Multi-pass membrane protein</topology>
    </subcellularLocation>
    <subcellularLocation>
        <location evidence="9">Cell membrane</location>
        <topology evidence="9">Multi-pass membrane protein</topology>
    </subcellularLocation>
</comment>
<evidence type="ECO:0000259" key="12">
    <source>
        <dbReference type="Pfam" id="PF06750"/>
    </source>
</evidence>
<evidence type="ECO:0000256" key="10">
    <source>
        <dbReference type="SAM" id="Phobius"/>
    </source>
</evidence>
<feature type="transmembrane region" description="Helical" evidence="10">
    <location>
        <begin position="228"/>
        <end position="244"/>
    </location>
</feature>
<dbReference type="GO" id="GO:0032259">
    <property type="term" value="P:methylation"/>
    <property type="evidence" value="ECO:0007669"/>
    <property type="project" value="UniProtKB-KW"/>
</dbReference>
<dbReference type="GO" id="GO:0004190">
    <property type="term" value="F:aspartic-type endopeptidase activity"/>
    <property type="evidence" value="ECO:0007669"/>
    <property type="project" value="UniProtKB-EC"/>
</dbReference>
<keyword evidence="9 13" id="KW-0378">Hydrolase</keyword>
<evidence type="ECO:0000256" key="8">
    <source>
        <dbReference type="RuleBase" id="RU003793"/>
    </source>
</evidence>
<dbReference type="EC" id="3.4.23.43" evidence="9"/>
<keyword evidence="9" id="KW-0645">Protease</keyword>
<feature type="domain" description="Prepilin type IV endopeptidase peptidase" evidence="11">
    <location>
        <begin position="105"/>
        <end position="213"/>
    </location>
</feature>
<evidence type="ECO:0000256" key="6">
    <source>
        <dbReference type="ARBA" id="ARBA00022989"/>
    </source>
</evidence>
<dbReference type="GO" id="GO:0008168">
    <property type="term" value="F:methyltransferase activity"/>
    <property type="evidence" value="ECO:0007669"/>
    <property type="project" value="UniProtKB-KW"/>
</dbReference>
<dbReference type="EC" id="2.1.1.-" evidence="9"/>
<dbReference type="KEGG" id="dpr:Despr_0294"/>
<comment type="catalytic activity">
    <reaction evidence="9">
        <text>Typically cleaves a -Gly-|-Phe- bond to release an N-terminal, basic peptide of 5-8 residues from type IV prepilin, and then N-methylates the new N-terminal amino group, the methyl donor being S-adenosyl-L-methionine.</text>
        <dbReference type="EC" id="3.4.23.43"/>
    </reaction>
</comment>
<evidence type="ECO:0000256" key="9">
    <source>
        <dbReference type="RuleBase" id="RU003794"/>
    </source>
</evidence>
<evidence type="ECO:0000313" key="13">
    <source>
        <dbReference type="EMBL" id="ADW16478.1"/>
    </source>
</evidence>
<dbReference type="AlphaFoldDB" id="A0A7U3YJN1"/>
<feature type="transmembrane region" description="Helical" evidence="10">
    <location>
        <begin position="152"/>
        <end position="173"/>
    </location>
</feature>
<reference evidence="13 14" key="1">
    <citation type="journal article" date="2011" name="Stand. Genomic Sci.">
        <title>Complete genome sequence of Desulfobulbus propionicus type strain (1pr3).</title>
        <authorList>
            <person name="Pagani I."/>
            <person name="Lapidus A."/>
            <person name="Nolan M."/>
            <person name="Lucas S."/>
            <person name="Hammon N."/>
            <person name="Deshpande S."/>
            <person name="Cheng J.F."/>
            <person name="Chertkov O."/>
            <person name="Davenport K."/>
            <person name="Tapia R."/>
            <person name="Han C."/>
            <person name="Goodwin L."/>
            <person name="Pitluck S."/>
            <person name="Liolios K."/>
            <person name="Mavromatis K."/>
            <person name="Ivanova N."/>
            <person name="Mikhailova N."/>
            <person name="Pati A."/>
            <person name="Chen A."/>
            <person name="Palaniappan K."/>
            <person name="Land M."/>
            <person name="Hauser L."/>
            <person name="Chang Y.J."/>
            <person name="Jeffries C.D."/>
            <person name="Detter J.C."/>
            <person name="Brambilla E."/>
            <person name="Kannan K.P."/>
            <person name="Djao O.D."/>
            <person name="Rohde M."/>
            <person name="Pukall R."/>
            <person name="Spring S."/>
            <person name="Goker M."/>
            <person name="Sikorski J."/>
            <person name="Woyke T."/>
            <person name="Bristow J."/>
            <person name="Eisen J.A."/>
            <person name="Markowitz V."/>
            <person name="Hugenholtz P."/>
            <person name="Kyrpides N.C."/>
            <person name="Klenk H.P."/>
        </authorList>
    </citation>
    <scope>NUCLEOTIDE SEQUENCE [LARGE SCALE GENOMIC DNA]</scope>
    <source>
        <strain evidence="14">ATCC 33891 / DSM 2032 / 1pr3</strain>
    </source>
</reference>
<evidence type="ECO:0000313" key="14">
    <source>
        <dbReference type="Proteomes" id="UP000006365"/>
    </source>
</evidence>
<dbReference type="Pfam" id="PF06750">
    <property type="entry name" value="A24_N_bact"/>
    <property type="match status" value="1"/>
</dbReference>
<keyword evidence="5 9" id="KW-0812">Transmembrane</keyword>
<dbReference type="PANTHER" id="PTHR30487">
    <property type="entry name" value="TYPE 4 PREPILIN-LIKE PROTEINS LEADER PEPTIDE-PROCESSING ENZYME"/>
    <property type="match status" value="1"/>
</dbReference>
<dbReference type="Proteomes" id="UP000006365">
    <property type="component" value="Chromosome"/>
</dbReference>
<keyword evidence="7 10" id="KW-0472">Membrane</keyword>
<keyword evidence="9" id="KW-0489">Methyltransferase</keyword>
<accession>A0A7U3YJN1</accession>
<dbReference type="InterPro" id="IPR014032">
    <property type="entry name" value="Peptidase_A24A_bac"/>
</dbReference>
<dbReference type="InterPro" id="IPR010627">
    <property type="entry name" value="Prepilin_pept_A24_N"/>
</dbReference>
<evidence type="ECO:0000256" key="3">
    <source>
        <dbReference type="ARBA" id="ARBA00022475"/>
    </source>
</evidence>
<keyword evidence="9" id="KW-0511">Multifunctional enzyme</keyword>
<dbReference type="GO" id="GO:0006465">
    <property type="term" value="P:signal peptide processing"/>
    <property type="evidence" value="ECO:0007669"/>
    <property type="project" value="TreeGrafter"/>
</dbReference>
<dbReference type="InterPro" id="IPR000045">
    <property type="entry name" value="Prepilin_IV_endopep_pep"/>
</dbReference>
<keyword evidence="4" id="KW-0997">Cell inner membrane</keyword>
<dbReference type="Gene3D" id="1.20.120.1220">
    <property type="match status" value="1"/>
</dbReference>